<evidence type="ECO:0000313" key="4">
    <source>
        <dbReference type="Proteomes" id="UP000800093"/>
    </source>
</evidence>
<dbReference type="EMBL" id="ML986588">
    <property type="protein sequence ID" value="KAF2267914.1"/>
    <property type="molecule type" value="Genomic_DNA"/>
</dbReference>
<comment type="caution">
    <text evidence="3">The sequence shown here is derived from an EMBL/GenBank/DDBJ whole genome shotgun (WGS) entry which is preliminary data.</text>
</comment>
<feature type="domain" description="DUF7907" evidence="2">
    <location>
        <begin position="24"/>
        <end position="201"/>
    </location>
</feature>
<accession>A0A9P4N816</accession>
<gene>
    <name evidence="3" type="ORF">CC78DRAFT_32124</name>
</gene>
<feature type="signal peptide" evidence="1">
    <location>
        <begin position="1"/>
        <end position="16"/>
    </location>
</feature>
<dbReference type="AlphaFoldDB" id="A0A9P4N816"/>
<dbReference type="InterPro" id="IPR057229">
    <property type="entry name" value="DUF7907"/>
</dbReference>
<keyword evidence="4" id="KW-1185">Reference proteome</keyword>
<keyword evidence="1" id="KW-0732">Signal</keyword>
<feature type="chain" id="PRO_5040350764" description="DUF7907 domain-containing protein" evidence="1">
    <location>
        <begin position="17"/>
        <end position="203"/>
    </location>
</feature>
<dbReference type="OrthoDB" id="3515453at2759"/>
<name>A0A9P4N816_9PLEO</name>
<sequence>MRSFSLSLALTASALAQSQYTTRSPPFYLALVAPHNENLNGITLSACHEGAAIEGFCRGPKLSDISSGYGSTFYFNSSSGNTNPKAANVAGLLSYDLVIGGNMTVPSAMAMVTELTSNVAVPILYPAQSGTPVYFDDSDSLYILSIRDDTVDPAVQKNEKIKQWYMCTTYYAYKYTTLAWVVGRNAKPQNPTCEKVKVKRVWV</sequence>
<proteinExistence type="predicted"/>
<dbReference type="Proteomes" id="UP000800093">
    <property type="component" value="Unassembled WGS sequence"/>
</dbReference>
<dbReference type="Pfam" id="PF25484">
    <property type="entry name" value="DUF7907"/>
    <property type="match status" value="1"/>
</dbReference>
<evidence type="ECO:0000259" key="2">
    <source>
        <dbReference type="Pfam" id="PF25484"/>
    </source>
</evidence>
<reference evidence="4" key="1">
    <citation type="journal article" date="2020" name="Stud. Mycol.">
        <title>101 Dothideomycetes genomes: A test case for predicting lifestyles and emergence of pathogens.</title>
        <authorList>
            <person name="Haridas S."/>
            <person name="Albert R."/>
            <person name="Binder M."/>
            <person name="Bloem J."/>
            <person name="LaButti K."/>
            <person name="Salamov A."/>
            <person name="Andreopoulos B."/>
            <person name="Baker S."/>
            <person name="Barry K."/>
            <person name="Bills G."/>
            <person name="Bluhm B."/>
            <person name="Cannon C."/>
            <person name="Castanera R."/>
            <person name="Culley D."/>
            <person name="Daum C."/>
            <person name="Ezra D."/>
            <person name="Gonzalez J."/>
            <person name="Henrissat B."/>
            <person name="Kuo A."/>
            <person name="Liang C."/>
            <person name="Lipzen A."/>
            <person name="Lutzoni F."/>
            <person name="Magnuson J."/>
            <person name="Mondo S."/>
            <person name="Nolan M."/>
            <person name="Ohm R."/>
            <person name="Pangilinan J."/>
            <person name="Park H.-J."/>
            <person name="Ramirez L."/>
            <person name="Alfaro M."/>
            <person name="Sun H."/>
            <person name="Tritt A."/>
            <person name="Yoshinaga Y."/>
            <person name="Zwiers L.-H."/>
            <person name="Turgeon B."/>
            <person name="Goodwin S."/>
            <person name="Spatafora J."/>
            <person name="Crous P."/>
            <person name="Grigoriev I."/>
        </authorList>
    </citation>
    <scope>NUCLEOTIDE SEQUENCE [LARGE SCALE GENOMIC DNA]</scope>
    <source>
        <strain evidence="4">CBS 304.66</strain>
    </source>
</reference>
<organism evidence="3 4">
    <name type="scientific">Lojkania enalia</name>
    <dbReference type="NCBI Taxonomy" id="147567"/>
    <lineage>
        <taxon>Eukaryota</taxon>
        <taxon>Fungi</taxon>
        <taxon>Dikarya</taxon>
        <taxon>Ascomycota</taxon>
        <taxon>Pezizomycotina</taxon>
        <taxon>Dothideomycetes</taxon>
        <taxon>Pleosporomycetidae</taxon>
        <taxon>Pleosporales</taxon>
        <taxon>Pleosporales incertae sedis</taxon>
        <taxon>Lojkania</taxon>
    </lineage>
</organism>
<evidence type="ECO:0000256" key="1">
    <source>
        <dbReference type="SAM" id="SignalP"/>
    </source>
</evidence>
<protein>
    <recommendedName>
        <fullName evidence="2">DUF7907 domain-containing protein</fullName>
    </recommendedName>
</protein>
<evidence type="ECO:0000313" key="3">
    <source>
        <dbReference type="EMBL" id="KAF2267914.1"/>
    </source>
</evidence>